<organism evidence="2 3">
    <name type="scientific">Streptomyces canarius</name>
    <dbReference type="NCBI Taxonomy" id="285453"/>
    <lineage>
        <taxon>Bacteria</taxon>
        <taxon>Bacillati</taxon>
        <taxon>Actinomycetota</taxon>
        <taxon>Actinomycetes</taxon>
        <taxon>Kitasatosporales</taxon>
        <taxon>Streptomycetaceae</taxon>
        <taxon>Streptomyces</taxon>
    </lineage>
</organism>
<name>A0ABQ3DAW2_9ACTN</name>
<reference evidence="3" key="1">
    <citation type="journal article" date="2019" name="Int. J. Syst. Evol. Microbiol.">
        <title>The Global Catalogue of Microorganisms (GCM) 10K type strain sequencing project: providing services to taxonomists for standard genome sequencing and annotation.</title>
        <authorList>
            <consortium name="The Broad Institute Genomics Platform"/>
            <consortium name="The Broad Institute Genome Sequencing Center for Infectious Disease"/>
            <person name="Wu L."/>
            <person name="Ma J."/>
        </authorList>
    </citation>
    <scope>NUCLEOTIDE SEQUENCE [LARGE SCALE GENOMIC DNA]</scope>
    <source>
        <strain evidence="3">JCM 4733</strain>
    </source>
</reference>
<dbReference type="Proteomes" id="UP000653644">
    <property type="component" value="Unassembled WGS sequence"/>
</dbReference>
<keyword evidence="3" id="KW-1185">Reference proteome</keyword>
<dbReference type="EMBL" id="BMVN01000074">
    <property type="protein sequence ID" value="GHA70402.1"/>
    <property type="molecule type" value="Genomic_DNA"/>
</dbReference>
<accession>A0ABQ3DAW2</accession>
<sequence length="106" mass="11453">MCASRQAIVVTGAGTGAGDAKSIVHSPEPADIGAADVPRGRMLQQPRTGSQKYSSSVRPSSRGRRFLRQYQSNCSASRSLLVIAAHYRPDEQSVPAWWTQEDSGSY</sequence>
<feature type="region of interest" description="Disordered" evidence="1">
    <location>
        <begin position="16"/>
        <end position="62"/>
    </location>
</feature>
<evidence type="ECO:0000313" key="2">
    <source>
        <dbReference type="EMBL" id="GHA70402.1"/>
    </source>
</evidence>
<evidence type="ECO:0000313" key="3">
    <source>
        <dbReference type="Proteomes" id="UP000653644"/>
    </source>
</evidence>
<gene>
    <name evidence="2" type="ORF">GCM10010345_87170</name>
</gene>
<protein>
    <submittedName>
        <fullName evidence="2">Uncharacterized protein</fullName>
    </submittedName>
</protein>
<evidence type="ECO:0000256" key="1">
    <source>
        <dbReference type="SAM" id="MobiDB-lite"/>
    </source>
</evidence>
<comment type="caution">
    <text evidence="2">The sequence shown here is derived from an EMBL/GenBank/DDBJ whole genome shotgun (WGS) entry which is preliminary data.</text>
</comment>
<proteinExistence type="predicted"/>